<comment type="caution">
    <text evidence="1">The sequence shown here is derived from an EMBL/GenBank/DDBJ whole genome shotgun (WGS) entry which is preliminary data.</text>
</comment>
<dbReference type="VEuPathDB" id="FungiDB:VP01_395g6"/>
<dbReference type="AlphaFoldDB" id="A0A0L6UUA9"/>
<organism evidence="1 2">
    <name type="scientific">Puccinia sorghi</name>
    <dbReference type="NCBI Taxonomy" id="27349"/>
    <lineage>
        <taxon>Eukaryota</taxon>
        <taxon>Fungi</taxon>
        <taxon>Dikarya</taxon>
        <taxon>Basidiomycota</taxon>
        <taxon>Pucciniomycotina</taxon>
        <taxon>Pucciniomycetes</taxon>
        <taxon>Pucciniales</taxon>
        <taxon>Pucciniaceae</taxon>
        <taxon>Puccinia</taxon>
    </lineage>
</organism>
<gene>
    <name evidence="1" type="ORF">VP01_395g6</name>
</gene>
<sequence>MAQSLFMTPPSPPYQHPSATALKAYLRANIWLILLREDLECYGWQMAQKLHSSKIPFALIKQTINTQGVEFHSQHLLPNYADNPEITSQLDSLIASMVKAEKTNLSSLIPAGITNREAAERLWNLASRIDQNHRSFPIPASLKGPKYVWPTFDLYSTSTKSSLPGILATRLPLCGKYLIKILKIAVSTRPRQQNLLLLTTLRP</sequence>
<proteinExistence type="predicted"/>
<evidence type="ECO:0000313" key="1">
    <source>
        <dbReference type="EMBL" id="KNZ51430.1"/>
    </source>
</evidence>
<keyword evidence="2" id="KW-1185">Reference proteome</keyword>
<evidence type="ECO:0000313" key="2">
    <source>
        <dbReference type="Proteomes" id="UP000037035"/>
    </source>
</evidence>
<dbReference type="EMBL" id="LAVV01009012">
    <property type="protein sequence ID" value="KNZ51430.1"/>
    <property type="molecule type" value="Genomic_DNA"/>
</dbReference>
<dbReference type="Proteomes" id="UP000037035">
    <property type="component" value="Unassembled WGS sequence"/>
</dbReference>
<accession>A0A0L6UUA9</accession>
<name>A0A0L6UUA9_9BASI</name>
<reference evidence="1 2" key="1">
    <citation type="submission" date="2015-08" db="EMBL/GenBank/DDBJ databases">
        <title>Next Generation Sequencing and Analysis of the Genome of Puccinia sorghi L Schw, the Causal Agent of Maize Common Rust.</title>
        <authorList>
            <person name="Rochi L."/>
            <person name="Burguener G."/>
            <person name="Darino M."/>
            <person name="Turjanski A."/>
            <person name="Kreff E."/>
            <person name="Dieguez M.J."/>
            <person name="Sacco F."/>
        </authorList>
    </citation>
    <scope>NUCLEOTIDE SEQUENCE [LARGE SCALE GENOMIC DNA]</scope>
    <source>
        <strain evidence="1 2">RO10H11247</strain>
    </source>
</reference>
<dbReference type="OrthoDB" id="10660996at2759"/>
<protein>
    <submittedName>
        <fullName evidence="1">Uncharacterized protein</fullName>
    </submittedName>
</protein>